<dbReference type="EMBL" id="JAIWYP010000008">
    <property type="protein sequence ID" value="KAH3788213.1"/>
    <property type="molecule type" value="Genomic_DNA"/>
</dbReference>
<gene>
    <name evidence="1" type="ORF">DPMN_166347</name>
</gene>
<dbReference type="AlphaFoldDB" id="A0A9D4EYG6"/>
<keyword evidence="2" id="KW-1185">Reference proteome</keyword>
<comment type="caution">
    <text evidence="1">The sequence shown here is derived from an EMBL/GenBank/DDBJ whole genome shotgun (WGS) entry which is preliminary data.</text>
</comment>
<dbReference type="Proteomes" id="UP000828390">
    <property type="component" value="Unassembled WGS sequence"/>
</dbReference>
<reference evidence="1" key="1">
    <citation type="journal article" date="2019" name="bioRxiv">
        <title>The Genome of the Zebra Mussel, Dreissena polymorpha: A Resource for Invasive Species Research.</title>
        <authorList>
            <person name="McCartney M.A."/>
            <person name="Auch B."/>
            <person name="Kono T."/>
            <person name="Mallez S."/>
            <person name="Zhang Y."/>
            <person name="Obille A."/>
            <person name="Becker A."/>
            <person name="Abrahante J.E."/>
            <person name="Garbe J."/>
            <person name="Badalamenti J.P."/>
            <person name="Herman A."/>
            <person name="Mangelson H."/>
            <person name="Liachko I."/>
            <person name="Sullivan S."/>
            <person name="Sone E.D."/>
            <person name="Koren S."/>
            <person name="Silverstein K.A.T."/>
            <person name="Beckman K.B."/>
            <person name="Gohl D.M."/>
        </authorList>
    </citation>
    <scope>NUCLEOTIDE SEQUENCE</scope>
    <source>
        <strain evidence="1">Duluth1</strain>
        <tissue evidence="1">Whole animal</tissue>
    </source>
</reference>
<proteinExistence type="predicted"/>
<protein>
    <submittedName>
        <fullName evidence="1">Uncharacterized protein</fullName>
    </submittedName>
</protein>
<organism evidence="1 2">
    <name type="scientific">Dreissena polymorpha</name>
    <name type="common">Zebra mussel</name>
    <name type="synonym">Mytilus polymorpha</name>
    <dbReference type="NCBI Taxonomy" id="45954"/>
    <lineage>
        <taxon>Eukaryota</taxon>
        <taxon>Metazoa</taxon>
        <taxon>Spiralia</taxon>
        <taxon>Lophotrochozoa</taxon>
        <taxon>Mollusca</taxon>
        <taxon>Bivalvia</taxon>
        <taxon>Autobranchia</taxon>
        <taxon>Heteroconchia</taxon>
        <taxon>Euheterodonta</taxon>
        <taxon>Imparidentia</taxon>
        <taxon>Neoheterodontei</taxon>
        <taxon>Myida</taxon>
        <taxon>Dreissenoidea</taxon>
        <taxon>Dreissenidae</taxon>
        <taxon>Dreissena</taxon>
    </lineage>
</organism>
<reference evidence="1" key="2">
    <citation type="submission" date="2020-11" db="EMBL/GenBank/DDBJ databases">
        <authorList>
            <person name="McCartney M.A."/>
            <person name="Auch B."/>
            <person name="Kono T."/>
            <person name="Mallez S."/>
            <person name="Becker A."/>
            <person name="Gohl D.M."/>
            <person name="Silverstein K.A.T."/>
            <person name="Koren S."/>
            <person name="Bechman K.B."/>
            <person name="Herman A."/>
            <person name="Abrahante J.E."/>
            <person name="Garbe J."/>
        </authorList>
    </citation>
    <scope>NUCLEOTIDE SEQUENCE</scope>
    <source>
        <strain evidence="1">Duluth1</strain>
        <tissue evidence="1">Whole animal</tissue>
    </source>
</reference>
<name>A0A9D4EYG6_DREPO</name>
<evidence type="ECO:0000313" key="1">
    <source>
        <dbReference type="EMBL" id="KAH3788213.1"/>
    </source>
</evidence>
<evidence type="ECO:0000313" key="2">
    <source>
        <dbReference type="Proteomes" id="UP000828390"/>
    </source>
</evidence>
<accession>A0A9D4EYG6</accession>
<sequence length="126" mass="13894">MSVARSGRQSNVSMVCKLTDDMALPSQNVILGVTEKKQQLISLICKAVCTNKKIQHLCTQTHKLVVTGDEDTPTEIYKGVKINRADLTIIHEEADVIMHKQMVDAVEVEDTGISVIADETDVFVLL</sequence>